<reference evidence="2 3" key="1">
    <citation type="journal article" date="2021" name="Sci. Rep.">
        <title>Genome sequencing of the multicellular alga Astrephomene provides insights into convergent evolution of germ-soma differentiation.</title>
        <authorList>
            <person name="Yamashita S."/>
            <person name="Yamamoto K."/>
            <person name="Matsuzaki R."/>
            <person name="Suzuki S."/>
            <person name="Yamaguchi H."/>
            <person name="Hirooka S."/>
            <person name="Minakuchi Y."/>
            <person name="Miyagishima S."/>
            <person name="Kawachi M."/>
            <person name="Toyoda A."/>
            <person name="Nozaki H."/>
        </authorList>
    </citation>
    <scope>NUCLEOTIDE SEQUENCE [LARGE SCALE GENOMIC DNA]</scope>
    <source>
        <strain evidence="2 3">NIES-4017</strain>
    </source>
</reference>
<feature type="compositionally biased region" description="Gly residues" evidence="1">
    <location>
        <begin position="20"/>
        <end position="38"/>
    </location>
</feature>
<protein>
    <submittedName>
        <fullName evidence="2">Uncharacterized protein</fullName>
    </submittedName>
</protein>
<proteinExistence type="predicted"/>
<accession>A0AAD3DJS4</accession>
<gene>
    <name evidence="2" type="ORF">Agub_g2849</name>
</gene>
<evidence type="ECO:0000256" key="1">
    <source>
        <dbReference type="SAM" id="MobiDB-lite"/>
    </source>
</evidence>
<evidence type="ECO:0000313" key="2">
    <source>
        <dbReference type="EMBL" id="GFR42032.1"/>
    </source>
</evidence>
<comment type="caution">
    <text evidence="2">The sequence shown here is derived from an EMBL/GenBank/DDBJ whole genome shotgun (WGS) entry which is preliminary data.</text>
</comment>
<evidence type="ECO:0000313" key="3">
    <source>
        <dbReference type="Proteomes" id="UP001054857"/>
    </source>
</evidence>
<keyword evidence="3" id="KW-1185">Reference proteome</keyword>
<name>A0AAD3DJS4_9CHLO</name>
<dbReference type="AlphaFoldDB" id="A0AAD3DJS4"/>
<dbReference type="EMBL" id="BMAR01000002">
    <property type="protein sequence ID" value="GFR42032.1"/>
    <property type="molecule type" value="Genomic_DNA"/>
</dbReference>
<organism evidence="2 3">
    <name type="scientific">Astrephomene gubernaculifera</name>
    <dbReference type="NCBI Taxonomy" id="47775"/>
    <lineage>
        <taxon>Eukaryota</taxon>
        <taxon>Viridiplantae</taxon>
        <taxon>Chlorophyta</taxon>
        <taxon>core chlorophytes</taxon>
        <taxon>Chlorophyceae</taxon>
        <taxon>CS clade</taxon>
        <taxon>Chlamydomonadales</taxon>
        <taxon>Astrephomenaceae</taxon>
        <taxon>Astrephomene</taxon>
    </lineage>
</organism>
<sequence length="100" mass="9662">LGSMRGGLQITRLAVSVSYSGGGSGSNSAPGGSGGDGPMGRHQHHHQRPISDFVAAPPNRPGPRAHAGKAARKETPCHLLDSAGGGRGADGGGGGSAGMA</sequence>
<feature type="region of interest" description="Disordered" evidence="1">
    <location>
        <begin position="18"/>
        <end position="100"/>
    </location>
</feature>
<feature type="compositionally biased region" description="Gly residues" evidence="1">
    <location>
        <begin position="83"/>
        <end position="100"/>
    </location>
</feature>
<feature type="non-terminal residue" evidence="2">
    <location>
        <position position="100"/>
    </location>
</feature>
<dbReference type="Proteomes" id="UP001054857">
    <property type="component" value="Unassembled WGS sequence"/>
</dbReference>
<feature type="non-terminal residue" evidence="2">
    <location>
        <position position="1"/>
    </location>
</feature>